<keyword evidence="3 6" id="KW-0812">Transmembrane</keyword>
<protein>
    <submittedName>
        <fullName evidence="7">Polysaccharide biosynthesis protein</fullName>
    </submittedName>
</protein>
<evidence type="ECO:0000256" key="4">
    <source>
        <dbReference type="ARBA" id="ARBA00022989"/>
    </source>
</evidence>
<comment type="caution">
    <text evidence="7">The sequence shown here is derived from an EMBL/GenBank/DDBJ whole genome shotgun (WGS) entry which is preliminary data.</text>
</comment>
<dbReference type="GO" id="GO:0005886">
    <property type="term" value="C:plasma membrane"/>
    <property type="evidence" value="ECO:0007669"/>
    <property type="project" value="UniProtKB-SubCell"/>
</dbReference>
<feature type="transmembrane region" description="Helical" evidence="6">
    <location>
        <begin position="343"/>
        <end position="363"/>
    </location>
</feature>
<evidence type="ECO:0000256" key="1">
    <source>
        <dbReference type="ARBA" id="ARBA00004651"/>
    </source>
</evidence>
<sequence length="511" mass="61845">MIDLKETLSEKFIKRWMWLYIFAFLTGPIGYFVKIILSNDLSVGEMWILYWVISLVSLLSVYHDLWLTESLNFFLPKFIVEADYSRFKSVLAYALFVQLPTSLSIWLFLYLGSDYIAINYFHDANTWNILRIFCYFFVLLNLYGIASTVYWATQNTKYQKGLELLRMLAILGLTLSLSFTWYWNIVNYSWNWIFWIWIWTAISYVLFYHKYYKPYLKWVKIVYEKPLIKKVFSYAIWVLLAANVWMVLSQVDMQLIIYLLWPETAWYYTNYLSIIWIPFLMIVPIIWFLFPVISELHGKWDEEKIKTIKNLFYKYFWVIWIIVSWFMFIFARELTTTLFWQKFAFSWDILMFSIFFIVFNFLLQINFQILAWTWRIRDRVKILWVWLACNIPLNLILIKAFESAQSWTWALGSSLAVGLSWIPMFYLSHRATKKYSGKFDLRFFLKNALLSAILCLLLLIFGKPLFIWANRIESLFLILILWILYIMPLIALNLKEWKLFLDELLKIKKSK</sequence>
<gene>
    <name evidence="7" type="ORF">ACD_3C00223G0008</name>
</gene>
<feature type="transmembrane region" description="Helical" evidence="6">
    <location>
        <begin position="129"/>
        <end position="152"/>
    </location>
</feature>
<feature type="transmembrane region" description="Helical" evidence="6">
    <location>
        <begin position="89"/>
        <end position="109"/>
    </location>
</feature>
<keyword evidence="4 6" id="KW-1133">Transmembrane helix</keyword>
<evidence type="ECO:0000256" key="2">
    <source>
        <dbReference type="ARBA" id="ARBA00022475"/>
    </source>
</evidence>
<feature type="transmembrane region" description="Helical" evidence="6">
    <location>
        <begin position="227"/>
        <end position="248"/>
    </location>
</feature>
<feature type="transmembrane region" description="Helical" evidence="6">
    <location>
        <begin position="189"/>
        <end position="207"/>
    </location>
</feature>
<evidence type="ECO:0000256" key="3">
    <source>
        <dbReference type="ARBA" id="ARBA00022692"/>
    </source>
</evidence>
<dbReference type="AlphaFoldDB" id="K2F828"/>
<feature type="transmembrane region" description="Helical" evidence="6">
    <location>
        <begin position="448"/>
        <end position="469"/>
    </location>
</feature>
<proteinExistence type="predicted"/>
<evidence type="ECO:0000313" key="7">
    <source>
        <dbReference type="EMBL" id="EKE27331.1"/>
    </source>
</evidence>
<accession>K2F828</accession>
<feature type="transmembrane region" description="Helical" evidence="6">
    <location>
        <begin position="48"/>
        <end position="68"/>
    </location>
</feature>
<feature type="transmembrane region" description="Helical" evidence="6">
    <location>
        <begin position="475"/>
        <end position="494"/>
    </location>
</feature>
<feature type="transmembrane region" description="Helical" evidence="6">
    <location>
        <begin position="407"/>
        <end position="427"/>
    </location>
</feature>
<feature type="transmembrane region" description="Helical" evidence="6">
    <location>
        <begin position="164"/>
        <end position="183"/>
    </location>
</feature>
<dbReference type="EMBL" id="AMFJ01000497">
    <property type="protein sequence ID" value="EKE27331.1"/>
    <property type="molecule type" value="Genomic_DNA"/>
</dbReference>
<feature type="transmembrane region" description="Helical" evidence="6">
    <location>
        <begin position="268"/>
        <end position="290"/>
    </location>
</feature>
<keyword evidence="5 6" id="KW-0472">Membrane</keyword>
<dbReference type="PANTHER" id="PTHR30250">
    <property type="entry name" value="PST FAMILY PREDICTED COLANIC ACID TRANSPORTER"/>
    <property type="match status" value="1"/>
</dbReference>
<evidence type="ECO:0000256" key="6">
    <source>
        <dbReference type="SAM" id="Phobius"/>
    </source>
</evidence>
<feature type="transmembrane region" description="Helical" evidence="6">
    <location>
        <begin position="383"/>
        <end position="401"/>
    </location>
</feature>
<evidence type="ECO:0000256" key="5">
    <source>
        <dbReference type="ARBA" id="ARBA00023136"/>
    </source>
</evidence>
<reference evidence="7" key="1">
    <citation type="journal article" date="2012" name="Science">
        <title>Fermentation, hydrogen, and sulfur metabolism in multiple uncultivated bacterial phyla.</title>
        <authorList>
            <person name="Wrighton K.C."/>
            <person name="Thomas B.C."/>
            <person name="Sharon I."/>
            <person name="Miller C.S."/>
            <person name="Castelle C.J."/>
            <person name="VerBerkmoes N.C."/>
            <person name="Wilkins M.J."/>
            <person name="Hettich R.L."/>
            <person name="Lipton M.S."/>
            <person name="Williams K.H."/>
            <person name="Long P.E."/>
            <person name="Banfield J.F."/>
        </authorList>
    </citation>
    <scope>NUCLEOTIDE SEQUENCE [LARGE SCALE GENOMIC DNA]</scope>
</reference>
<dbReference type="InterPro" id="IPR050833">
    <property type="entry name" value="Poly_Biosynth_Transport"/>
</dbReference>
<feature type="transmembrane region" description="Helical" evidence="6">
    <location>
        <begin position="311"/>
        <end position="331"/>
    </location>
</feature>
<name>K2F828_9BACT</name>
<dbReference type="PANTHER" id="PTHR30250:SF11">
    <property type="entry name" value="O-ANTIGEN TRANSPORTER-RELATED"/>
    <property type="match status" value="1"/>
</dbReference>
<feature type="transmembrane region" description="Helical" evidence="6">
    <location>
        <begin position="16"/>
        <end position="36"/>
    </location>
</feature>
<keyword evidence="2" id="KW-1003">Cell membrane</keyword>
<comment type="subcellular location">
    <subcellularLocation>
        <location evidence="1">Cell membrane</location>
        <topology evidence="1">Multi-pass membrane protein</topology>
    </subcellularLocation>
</comment>
<organism evidence="7">
    <name type="scientific">uncultured bacterium</name>
    <name type="common">gcode 4</name>
    <dbReference type="NCBI Taxonomy" id="1234023"/>
    <lineage>
        <taxon>Bacteria</taxon>
        <taxon>environmental samples</taxon>
    </lineage>
</organism>